<evidence type="ECO:0000313" key="3">
    <source>
        <dbReference type="Proteomes" id="UP000019373"/>
    </source>
</evidence>
<keyword evidence="3" id="KW-1185">Reference proteome</keyword>
<name>U1G9A5_ENDPU</name>
<gene>
    <name evidence="2" type="ORF">EPUS_08115</name>
</gene>
<feature type="compositionally biased region" description="Low complexity" evidence="1">
    <location>
        <begin position="79"/>
        <end position="91"/>
    </location>
</feature>
<dbReference type="OrthoDB" id="10455356at2759"/>
<organism evidence="2 3">
    <name type="scientific">Endocarpon pusillum (strain Z07020 / HMAS-L-300199)</name>
    <name type="common">Lichen-forming fungus</name>
    <dbReference type="NCBI Taxonomy" id="1263415"/>
    <lineage>
        <taxon>Eukaryota</taxon>
        <taxon>Fungi</taxon>
        <taxon>Dikarya</taxon>
        <taxon>Ascomycota</taxon>
        <taxon>Pezizomycotina</taxon>
        <taxon>Eurotiomycetes</taxon>
        <taxon>Chaetothyriomycetidae</taxon>
        <taxon>Verrucariales</taxon>
        <taxon>Verrucariaceae</taxon>
        <taxon>Endocarpon</taxon>
    </lineage>
</organism>
<feature type="compositionally biased region" description="Low complexity" evidence="1">
    <location>
        <begin position="1"/>
        <end position="30"/>
    </location>
</feature>
<dbReference type="RefSeq" id="XP_007800267.1">
    <property type="nucleotide sequence ID" value="XM_007802076.1"/>
</dbReference>
<feature type="compositionally biased region" description="Pro residues" evidence="1">
    <location>
        <begin position="55"/>
        <end position="78"/>
    </location>
</feature>
<protein>
    <submittedName>
        <fullName evidence="2">Uncharacterized protein</fullName>
    </submittedName>
</protein>
<reference evidence="3" key="1">
    <citation type="journal article" date="2014" name="BMC Genomics">
        <title>Genome characteristics reveal the impact of lichenization on lichen-forming fungus Endocarpon pusillum Hedwig (Verrucariales, Ascomycota).</title>
        <authorList>
            <person name="Wang Y.-Y."/>
            <person name="Liu B."/>
            <person name="Zhang X.-Y."/>
            <person name="Zhou Q.-M."/>
            <person name="Zhang T."/>
            <person name="Li H."/>
            <person name="Yu Y.-F."/>
            <person name="Zhang X.-L."/>
            <person name="Hao X.-Y."/>
            <person name="Wang M."/>
            <person name="Wang L."/>
            <person name="Wei J.-C."/>
        </authorList>
    </citation>
    <scope>NUCLEOTIDE SEQUENCE [LARGE SCALE GENOMIC DNA]</scope>
    <source>
        <strain evidence="3">Z07020 / HMAS-L-300199</strain>
    </source>
</reference>
<evidence type="ECO:0000256" key="1">
    <source>
        <dbReference type="SAM" id="MobiDB-lite"/>
    </source>
</evidence>
<feature type="compositionally biased region" description="Low complexity" evidence="1">
    <location>
        <begin position="42"/>
        <end position="54"/>
    </location>
</feature>
<feature type="region of interest" description="Disordered" evidence="1">
    <location>
        <begin position="254"/>
        <end position="311"/>
    </location>
</feature>
<dbReference type="AlphaFoldDB" id="U1G9A5"/>
<feature type="compositionally biased region" description="Basic and acidic residues" evidence="1">
    <location>
        <begin position="92"/>
        <end position="104"/>
    </location>
</feature>
<feature type="compositionally biased region" description="Pro residues" evidence="1">
    <location>
        <begin position="31"/>
        <end position="41"/>
    </location>
</feature>
<feature type="region of interest" description="Disordered" evidence="1">
    <location>
        <begin position="1"/>
        <end position="104"/>
    </location>
</feature>
<dbReference type="GeneID" id="19242966"/>
<sequence>MNQQQQQQRRQQQPLRRQQQHQQQQQTLPLLRPPPLPPPQEPGQQQQPRQQRQQTPPPLRPPPQEPRQPRQPPPPQEPLQPLQPLQQTQQHVDQEQHEEQRVRREAKRQEALLVEQRIQQQWLQWRASNKTQKELALLLHFDQIERVRNLWSIYHRDRKRVSPPENADLYQDLDQAICRIVTATATPDEAEIFVFYVNWLPALALFRSYYQFQTYHDQGKYFEANRLATAYSLAFDLDPLPAYFLREEDRAAGGPGEVVDEKVGAEGGHGPDLEWRREVDEEVAAEEGRGLDQEVDEGVDLDGNEDGHLDGDKDDLGFRRYEFHMVIEKDACH</sequence>
<dbReference type="HOGENOM" id="CLU_834268_0_0_1"/>
<feature type="compositionally biased region" description="Basic and acidic residues" evidence="1">
    <location>
        <begin position="259"/>
        <end position="279"/>
    </location>
</feature>
<accession>U1G9A5</accession>
<dbReference type="Proteomes" id="UP000019373">
    <property type="component" value="Unassembled WGS sequence"/>
</dbReference>
<evidence type="ECO:0000313" key="2">
    <source>
        <dbReference type="EMBL" id="ERF74067.1"/>
    </source>
</evidence>
<dbReference type="EMBL" id="KE720898">
    <property type="protein sequence ID" value="ERF74067.1"/>
    <property type="molecule type" value="Genomic_DNA"/>
</dbReference>
<feature type="compositionally biased region" description="Acidic residues" evidence="1">
    <location>
        <begin position="293"/>
        <end position="304"/>
    </location>
</feature>
<proteinExistence type="predicted"/>